<evidence type="ECO:0000313" key="1">
    <source>
        <dbReference type="Proteomes" id="UP000085678"/>
    </source>
</evidence>
<protein>
    <submittedName>
        <fullName evidence="2">Uncharacterized protein LOC106173431</fullName>
    </submittedName>
</protein>
<keyword evidence="1" id="KW-1185">Reference proteome</keyword>
<dbReference type="GO" id="GO:0005996">
    <property type="term" value="P:monosaccharide metabolic process"/>
    <property type="evidence" value="ECO:0007669"/>
    <property type="project" value="TreeGrafter"/>
</dbReference>
<dbReference type="GO" id="GO:0005829">
    <property type="term" value="C:cytosol"/>
    <property type="evidence" value="ECO:0007669"/>
    <property type="project" value="TreeGrafter"/>
</dbReference>
<dbReference type="PANTHER" id="PTHR43725:SF32">
    <property type="entry name" value="NAD-DEPENDENT EPIMERASE_DEHYDRATASE DOMAIN-CONTAINING PROTEIN"/>
    <property type="match status" value="1"/>
</dbReference>
<dbReference type="Proteomes" id="UP000085678">
    <property type="component" value="Unplaced"/>
</dbReference>
<dbReference type="GeneID" id="106173431"/>
<proteinExistence type="predicted"/>
<dbReference type="PANTHER" id="PTHR43725">
    <property type="entry name" value="UDP-GLUCOSE 4-EPIMERASE"/>
    <property type="match status" value="1"/>
</dbReference>
<dbReference type="Gene3D" id="3.40.50.720">
    <property type="entry name" value="NAD(P)-binding Rossmann-like Domain"/>
    <property type="match status" value="1"/>
</dbReference>
<organism evidence="1 2">
    <name type="scientific">Lingula anatina</name>
    <name type="common">Brachiopod</name>
    <name type="synonym">Lingula unguis</name>
    <dbReference type="NCBI Taxonomy" id="7574"/>
    <lineage>
        <taxon>Eukaryota</taxon>
        <taxon>Metazoa</taxon>
        <taxon>Spiralia</taxon>
        <taxon>Lophotrochozoa</taxon>
        <taxon>Brachiopoda</taxon>
        <taxon>Linguliformea</taxon>
        <taxon>Lingulata</taxon>
        <taxon>Lingulida</taxon>
        <taxon>Linguloidea</taxon>
        <taxon>Lingulidae</taxon>
        <taxon>Lingula</taxon>
    </lineage>
</organism>
<evidence type="ECO:0000313" key="2">
    <source>
        <dbReference type="RefSeq" id="XP_013410025.1"/>
    </source>
</evidence>
<dbReference type="InParanoid" id="A0A1S3JHY2"/>
<dbReference type="InterPro" id="IPR036291">
    <property type="entry name" value="NAD(P)-bd_dom_sf"/>
</dbReference>
<reference evidence="2" key="1">
    <citation type="submission" date="2025-08" db="UniProtKB">
        <authorList>
            <consortium name="RefSeq"/>
        </authorList>
    </citation>
    <scope>IDENTIFICATION</scope>
    <source>
        <tissue evidence="2">Gonads</tissue>
    </source>
</reference>
<dbReference type="SUPFAM" id="SSF51735">
    <property type="entry name" value="NAD(P)-binding Rossmann-fold domains"/>
    <property type="match status" value="1"/>
</dbReference>
<accession>A0A1S3JHY2</accession>
<dbReference type="AlphaFoldDB" id="A0A1S3JHY2"/>
<dbReference type="OrthoDB" id="16464at2759"/>
<dbReference type="RefSeq" id="XP_013410025.1">
    <property type="nucleotide sequence ID" value="XM_013554571.1"/>
</dbReference>
<dbReference type="KEGG" id="lak:106173431"/>
<dbReference type="GO" id="GO:0003978">
    <property type="term" value="F:UDP-glucose 4-epimerase activity"/>
    <property type="evidence" value="ECO:0007669"/>
    <property type="project" value="TreeGrafter"/>
</dbReference>
<name>A0A1S3JHY2_LINAN</name>
<gene>
    <name evidence="2" type="primary">LOC106173431</name>
</gene>
<dbReference type="STRING" id="7574.A0A1S3JHY2"/>
<sequence>MQETRRTVLAFGGNGCLGAAAVRCILGKAVDGGALPDITIVNRGNWYWDTATSVKPHVRHIEWDRTRPLEDCPRFMEYLSQVKSLDAVIDFSACRPRQIENAVSLLKGKAKLYIYISSDSVYEVSAVKEHDGPSRETDAVRPEAEDEAKRLAEADDYGNRKLQCEEELVKQRSSTDGPGIPYIFLRLPDVIGLGENTYRWWVYQLWIRLGEYISRPVTVPDFLHTRQISLVYSEDVGKVVADIINMKIPRDQIIDQAFNLASDVNMTLPTLLRDISLELGLGDKPYEIVAEKSPEGALPGVERILNKYMTNLGYGELATLDETPSSTYVFPSVHRGPVDISKAKKLLAFRPTPWREALADIVTFYENAMRDDSFATRQDFIETMLREVAKNDKEAFYRGLAEIYGFKAPQDE</sequence>